<keyword evidence="7" id="KW-0472">Membrane</keyword>
<dbReference type="EMBL" id="VEPZ02000206">
    <property type="protein sequence ID" value="KAE8730488.1"/>
    <property type="molecule type" value="Genomic_DNA"/>
</dbReference>
<sequence>MNPTSQAAFVLGFTYVIHYLLRAKFIRLHFIYFIPGLDLSKAFFTVKAGHLHSQELQCFTPCSRKANTGKEFCANLKMPVMKMEYLLSGNLVRIGNDTALEMMHRIRVGGGKYRQEKILGCPGTGDQTATNNFDGNFIIGRGGFGDVYEGFINASSTPIAIKRLNPGSQQGVLEFRTEIKMLSKLRHQNLVSLIGYCEENKEMILVKDVHWCCTWTTISPQGPNHAIIHRDHRREGKLRVLGPGILPSSKTNREIRRLFFRCGLCEVYAQDHDQSKPRIICNKFSRMGTLCYNNGSLDQIIDPYLRDKINLPSMLKFGGGYKFLASEGVKRPTMSEVVYGLEFALQLQRSEVMER</sequence>
<dbReference type="PROSITE" id="PS50011">
    <property type="entry name" value="PROTEIN_KINASE_DOM"/>
    <property type="match status" value="1"/>
</dbReference>
<evidence type="ECO:0000259" key="8">
    <source>
        <dbReference type="PROSITE" id="PS50011"/>
    </source>
</evidence>
<protein>
    <recommendedName>
        <fullName evidence="8">Protein kinase domain-containing protein</fullName>
    </recommendedName>
</protein>
<gene>
    <name evidence="9" type="ORF">F3Y22_tig00002919pilonHSYRG00069</name>
</gene>
<dbReference type="SMART" id="SM00219">
    <property type="entry name" value="TyrKc"/>
    <property type="match status" value="1"/>
</dbReference>
<dbReference type="PANTHER" id="PTHR27003">
    <property type="entry name" value="OS07G0166700 PROTEIN"/>
    <property type="match status" value="1"/>
</dbReference>
<dbReference type="GO" id="GO:0009506">
    <property type="term" value="C:plasmodesma"/>
    <property type="evidence" value="ECO:0007669"/>
    <property type="project" value="TreeGrafter"/>
</dbReference>
<dbReference type="InterPro" id="IPR011009">
    <property type="entry name" value="Kinase-like_dom_sf"/>
</dbReference>
<evidence type="ECO:0000256" key="3">
    <source>
        <dbReference type="ARBA" id="ARBA00022741"/>
    </source>
</evidence>
<keyword evidence="3 6" id="KW-0547">Nucleotide-binding</keyword>
<dbReference type="GO" id="GO:0004674">
    <property type="term" value="F:protein serine/threonine kinase activity"/>
    <property type="evidence" value="ECO:0007669"/>
    <property type="project" value="UniProtKB-KW"/>
</dbReference>
<dbReference type="GO" id="GO:0005524">
    <property type="term" value="F:ATP binding"/>
    <property type="evidence" value="ECO:0007669"/>
    <property type="project" value="UniProtKB-UniRule"/>
</dbReference>
<evidence type="ECO:0000256" key="6">
    <source>
        <dbReference type="PROSITE-ProRule" id="PRU10141"/>
    </source>
</evidence>
<dbReference type="InterPro" id="IPR000719">
    <property type="entry name" value="Prot_kinase_dom"/>
</dbReference>
<feature type="binding site" evidence="6">
    <location>
        <position position="162"/>
    </location>
    <ligand>
        <name>ATP</name>
        <dbReference type="ChEBI" id="CHEBI:30616"/>
    </ligand>
</feature>
<dbReference type="GO" id="GO:0005886">
    <property type="term" value="C:plasma membrane"/>
    <property type="evidence" value="ECO:0007669"/>
    <property type="project" value="TreeGrafter"/>
</dbReference>
<dbReference type="SUPFAM" id="SSF56112">
    <property type="entry name" value="Protein kinase-like (PK-like)"/>
    <property type="match status" value="1"/>
</dbReference>
<proteinExistence type="predicted"/>
<dbReference type="Gene3D" id="3.30.200.20">
    <property type="entry name" value="Phosphorylase Kinase, domain 1"/>
    <property type="match status" value="1"/>
</dbReference>
<dbReference type="FunFam" id="3.30.200.20:FF:000039">
    <property type="entry name" value="receptor-like protein kinase FERONIA"/>
    <property type="match status" value="1"/>
</dbReference>
<keyword evidence="2" id="KW-0808">Transferase</keyword>
<dbReference type="AlphaFoldDB" id="A0A6A3CTB6"/>
<keyword evidence="7" id="KW-1133">Transmembrane helix</keyword>
<reference evidence="9" key="1">
    <citation type="submission" date="2019-09" db="EMBL/GenBank/DDBJ databases">
        <title>Draft genome information of white flower Hibiscus syriacus.</title>
        <authorList>
            <person name="Kim Y.-M."/>
        </authorList>
    </citation>
    <scope>NUCLEOTIDE SEQUENCE [LARGE SCALE GENOMIC DNA]</scope>
    <source>
        <strain evidence="9">YM2019G1</strain>
    </source>
</reference>
<organism evidence="9 10">
    <name type="scientific">Hibiscus syriacus</name>
    <name type="common">Rose of Sharon</name>
    <dbReference type="NCBI Taxonomy" id="106335"/>
    <lineage>
        <taxon>Eukaryota</taxon>
        <taxon>Viridiplantae</taxon>
        <taxon>Streptophyta</taxon>
        <taxon>Embryophyta</taxon>
        <taxon>Tracheophyta</taxon>
        <taxon>Spermatophyta</taxon>
        <taxon>Magnoliopsida</taxon>
        <taxon>eudicotyledons</taxon>
        <taxon>Gunneridae</taxon>
        <taxon>Pentapetalae</taxon>
        <taxon>rosids</taxon>
        <taxon>malvids</taxon>
        <taxon>Malvales</taxon>
        <taxon>Malvaceae</taxon>
        <taxon>Malvoideae</taxon>
        <taxon>Hibiscus</taxon>
    </lineage>
</organism>
<keyword evidence="7" id="KW-0812">Transmembrane</keyword>
<dbReference type="InterPro" id="IPR001245">
    <property type="entry name" value="Ser-Thr/Tyr_kinase_cat_dom"/>
</dbReference>
<evidence type="ECO:0000256" key="4">
    <source>
        <dbReference type="ARBA" id="ARBA00022777"/>
    </source>
</evidence>
<dbReference type="InterPro" id="IPR020635">
    <property type="entry name" value="Tyr_kinase_cat_dom"/>
</dbReference>
<keyword evidence="1" id="KW-0723">Serine/threonine-protein kinase</keyword>
<comment type="caution">
    <text evidence="9">The sequence shown here is derived from an EMBL/GenBank/DDBJ whole genome shotgun (WGS) entry which is preliminary data.</text>
</comment>
<dbReference type="InterPro" id="IPR017441">
    <property type="entry name" value="Protein_kinase_ATP_BS"/>
</dbReference>
<feature type="transmembrane region" description="Helical" evidence="7">
    <location>
        <begin position="6"/>
        <end position="21"/>
    </location>
</feature>
<name>A0A6A3CTB6_HIBSY</name>
<evidence type="ECO:0000256" key="2">
    <source>
        <dbReference type="ARBA" id="ARBA00022679"/>
    </source>
</evidence>
<dbReference type="InterPro" id="IPR045272">
    <property type="entry name" value="ANXUR1/2-like"/>
</dbReference>
<accession>A0A6A3CTB6</accession>
<evidence type="ECO:0000256" key="1">
    <source>
        <dbReference type="ARBA" id="ARBA00022527"/>
    </source>
</evidence>
<keyword evidence="10" id="KW-1185">Reference proteome</keyword>
<feature type="domain" description="Protein kinase" evidence="8">
    <location>
        <begin position="133"/>
        <end position="355"/>
    </location>
</feature>
<evidence type="ECO:0000313" key="9">
    <source>
        <dbReference type="EMBL" id="KAE8730488.1"/>
    </source>
</evidence>
<keyword evidence="4" id="KW-0418">Kinase</keyword>
<dbReference type="PANTHER" id="PTHR27003:SF456">
    <property type="entry name" value="RECEPTOR-LIKE PROTEIN KINASE FERONIA"/>
    <property type="match status" value="1"/>
</dbReference>
<dbReference type="Pfam" id="PF07714">
    <property type="entry name" value="PK_Tyr_Ser-Thr"/>
    <property type="match status" value="1"/>
</dbReference>
<evidence type="ECO:0000256" key="7">
    <source>
        <dbReference type="SAM" id="Phobius"/>
    </source>
</evidence>
<dbReference type="GO" id="GO:0004714">
    <property type="term" value="F:transmembrane receptor protein tyrosine kinase activity"/>
    <property type="evidence" value="ECO:0007669"/>
    <property type="project" value="InterPro"/>
</dbReference>
<dbReference type="Proteomes" id="UP000436088">
    <property type="component" value="Unassembled WGS sequence"/>
</dbReference>
<evidence type="ECO:0000256" key="5">
    <source>
        <dbReference type="ARBA" id="ARBA00022840"/>
    </source>
</evidence>
<dbReference type="PROSITE" id="PS00107">
    <property type="entry name" value="PROTEIN_KINASE_ATP"/>
    <property type="match status" value="1"/>
</dbReference>
<keyword evidence="5 6" id="KW-0067">ATP-binding</keyword>
<evidence type="ECO:0000313" key="10">
    <source>
        <dbReference type="Proteomes" id="UP000436088"/>
    </source>
</evidence>